<dbReference type="Gene3D" id="3.40.50.720">
    <property type="entry name" value="NAD(P)-binding Rossmann-like Domain"/>
    <property type="match status" value="1"/>
</dbReference>
<organism evidence="1 2">
    <name type="scientific">Microvirga vignae</name>
    <dbReference type="NCBI Taxonomy" id="1225564"/>
    <lineage>
        <taxon>Bacteria</taxon>
        <taxon>Pseudomonadati</taxon>
        <taxon>Pseudomonadota</taxon>
        <taxon>Alphaproteobacteria</taxon>
        <taxon>Hyphomicrobiales</taxon>
        <taxon>Methylobacteriaceae</taxon>
        <taxon>Microvirga</taxon>
    </lineage>
</organism>
<gene>
    <name evidence="1" type="ORF">AA309_12720</name>
</gene>
<dbReference type="OrthoDB" id="9794300at2"/>
<protein>
    <recommendedName>
        <fullName evidence="3">NmrA-like domain-containing protein</fullName>
    </recommendedName>
</protein>
<dbReference type="EMBL" id="LCYG01000032">
    <property type="protein sequence ID" value="KLK92574.1"/>
    <property type="molecule type" value="Genomic_DNA"/>
</dbReference>
<dbReference type="Proteomes" id="UP000035489">
    <property type="component" value="Unassembled WGS sequence"/>
</dbReference>
<evidence type="ECO:0008006" key="3">
    <source>
        <dbReference type="Google" id="ProtNLM"/>
    </source>
</evidence>
<sequence length="65" mass="7418">MKRHGWSAGLPVPVPRLLLRPLPYDVRRMFEWFGADGYAADIPALRARQPGIMTFEDWLAKQPGP</sequence>
<keyword evidence="2" id="KW-1185">Reference proteome</keyword>
<dbReference type="PATRIC" id="fig|1225564.3.peg.3367"/>
<evidence type="ECO:0000313" key="1">
    <source>
        <dbReference type="EMBL" id="KLK92574.1"/>
    </source>
</evidence>
<dbReference type="RefSeq" id="WP_047189394.1">
    <property type="nucleotide sequence ID" value="NZ_LCYG01000032.1"/>
</dbReference>
<proteinExistence type="predicted"/>
<comment type="caution">
    <text evidence="1">The sequence shown here is derived from an EMBL/GenBank/DDBJ whole genome shotgun (WGS) entry which is preliminary data.</text>
</comment>
<reference evidence="1 2" key="1">
    <citation type="submission" date="2015-05" db="EMBL/GenBank/DDBJ databases">
        <title>Draft genome sequence of Microvirga vignae strain BR3299, a novel nitrogen fixing bacteria isolated from Brazil semi-aired region.</title>
        <authorList>
            <person name="Zilli J.E."/>
            <person name="Passos S.R."/>
            <person name="Leite J."/>
            <person name="Baldani J.I."/>
            <person name="Xavier G.R."/>
            <person name="Rumjaneck N.G."/>
            <person name="Simoes-Araujo J.L."/>
        </authorList>
    </citation>
    <scope>NUCLEOTIDE SEQUENCE [LARGE SCALE GENOMIC DNA]</scope>
    <source>
        <strain evidence="1 2">BR3299</strain>
    </source>
</reference>
<name>A0A0H1RBZ9_9HYPH</name>
<evidence type="ECO:0000313" key="2">
    <source>
        <dbReference type="Proteomes" id="UP000035489"/>
    </source>
</evidence>
<accession>A0A0H1RBZ9</accession>
<dbReference type="AlphaFoldDB" id="A0A0H1RBZ9"/>